<evidence type="ECO:0000313" key="2">
    <source>
        <dbReference type="Proteomes" id="UP001172386"/>
    </source>
</evidence>
<gene>
    <name evidence="1" type="ORF">H2198_003523</name>
</gene>
<dbReference type="Proteomes" id="UP001172386">
    <property type="component" value="Unassembled WGS sequence"/>
</dbReference>
<evidence type="ECO:0000313" key="1">
    <source>
        <dbReference type="EMBL" id="KAJ9658777.1"/>
    </source>
</evidence>
<organism evidence="1 2">
    <name type="scientific">Neophaeococcomyces mojaviensis</name>
    <dbReference type="NCBI Taxonomy" id="3383035"/>
    <lineage>
        <taxon>Eukaryota</taxon>
        <taxon>Fungi</taxon>
        <taxon>Dikarya</taxon>
        <taxon>Ascomycota</taxon>
        <taxon>Pezizomycotina</taxon>
        <taxon>Eurotiomycetes</taxon>
        <taxon>Chaetothyriomycetidae</taxon>
        <taxon>Chaetothyriales</taxon>
        <taxon>Chaetothyriales incertae sedis</taxon>
        <taxon>Neophaeococcomyces</taxon>
    </lineage>
</organism>
<protein>
    <submittedName>
        <fullName evidence="1">Uncharacterized protein</fullName>
    </submittedName>
</protein>
<reference evidence="1" key="1">
    <citation type="submission" date="2022-10" db="EMBL/GenBank/DDBJ databases">
        <title>Culturing micro-colonial fungi from biological soil crusts in the Mojave desert and describing Neophaeococcomyces mojavensis, and introducing the new genera and species Taxawa tesnikishii.</title>
        <authorList>
            <person name="Kurbessoian T."/>
            <person name="Stajich J.E."/>
        </authorList>
    </citation>
    <scope>NUCLEOTIDE SEQUENCE</scope>
    <source>
        <strain evidence="1">JES_112</strain>
    </source>
</reference>
<accession>A0ACC3AB87</accession>
<comment type="caution">
    <text evidence="1">The sequence shown here is derived from an EMBL/GenBank/DDBJ whole genome shotgun (WGS) entry which is preliminary data.</text>
</comment>
<sequence length="560" mass="63414">MELTSFQTTEAQSINVVPELHFVSVGGTQPLSRNEQRDIRAFVMRQYVQKKKIPGQGSQSTQVHPMISSYKSRFRYSRREPPKRTQGKAMNMTATILESKNSQEVPAEPPLFSMDLNNTKLVPTIYDHSSGLLNPLHNFQPAFSDIQTLALLQYYHGSFWANSYACNPRGNWISIALMEPATLHATLTLVAIHRRDCFSLDLNSVYFRHRGQVMRLIAEQLENLEGVSEMTIGAVAILSSSDNHFDWSSKVQDFHINGLQKLVNLRGGIELLNSNKDVQRVAGWADLLHAAVNSTHPRFPLPSFISATSVDELAESAMSDHFMEPQLNNLVGLPQRYALVIQQLRKLVQVKALLQSRRTPQLCQVFSDLLWKFEHYILDATRYPTGTDEFTAEGEDKIPTDDVLWHSSIFKALGVAALILSYSRLRDLAAPVIFRKLSKHLRRHISRSFLDSAEESFDSDFFASSNRSEDISRKQKIAILLWILFQGWRGSWENENECHWFSTQAARVCLRSVSFSDDRICAILNGVVSQEPDLASKSKIFSTNVQQILRAATDKVATVD</sequence>
<name>A0ACC3AB87_9EURO</name>
<proteinExistence type="predicted"/>
<keyword evidence="2" id="KW-1185">Reference proteome</keyword>
<dbReference type="EMBL" id="JAPDRQ010000047">
    <property type="protein sequence ID" value="KAJ9658777.1"/>
    <property type="molecule type" value="Genomic_DNA"/>
</dbReference>